<feature type="domain" description="DNA polymerase III beta sliding clamp N-terminal" evidence="10">
    <location>
        <begin position="1"/>
        <end position="113"/>
    </location>
</feature>
<keyword evidence="8" id="KW-0238">DNA-binding</keyword>
<dbReference type="Pfam" id="PF02767">
    <property type="entry name" value="DNA_pol3_beta_2"/>
    <property type="match status" value="1"/>
</dbReference>
<dbReference type="GO" id="GO:0006271">
    <property type="term" value="P:DNA strand elongation involved in DNA replication"/>
    <property type="evidence" value="ECO:0007669"/>
    <property type="project" value="TreeGrafter"/>
</dbReference>
<evidence type="ECO:0000313" key="13">
    <source>
        <dbReference type="EMBL" id="SHE96873.1"/>
    </source>
</evidence>
<evidence type="ECO:0000256" key="2">
    <source>
        <dbReference type="ARBA" id="ARBA00010752"/>
    </source>
</evidence>
<dbReference type="AlphaFoldDB" id="A0A1M4XUC5"/>
<comment type="function">
    <text evidence="9">Confers DNA tethering and processivity to DNA polymerases and other proteins. Acts as a clamp, forming a ring around DNA (a reaction catalyzed by the clamp-loading complex) which diffuses in an ATP-independent manner freely and bidirectionally along dsDNA. Initially characterized for its ability to contact the catalytic subunit of DNA polymerase III (Pol III), a complex, multichain enzyme responsible for most of the replicative synthesis in bacteria; Pol III exhibits 3'-5' exonuclease proofreading activity. The beta chain is required for initiation of replication as well as for processivity of DNA replication.</text>
</comment>
<feature type="domain" description="DNA polymerase III beta sliding clamp central" evidence="11">
    <location>
        <begin position="123"/>
        <end position="242"/>
    </location>
</feature>
<protein>
    <recommendedName>
        <fullName evidence="9">Beta sliding clamp</fullName>
    </recommendedName>
</protein>
<feature type="domain" description="DNA polymerase III beta sliding clamp C-terminal" evidence="12">
    <location>
        <begin position="254"/>
        <end position="367"/>
    </location>
</feature>
<dbReference type="GO" id="GO:0003677">
    <property type="term" value="F:DNA binding"/>
    <property type="evidence" value="ECO:0007669"/>
    <property type="project" value="UniProtKB-UniRule"/>
</dbReference>
<reference evidence="14" key="1">
    <citation type="submission" date="2016-11" db="EMBL/GenBank/DDBJ databases">
        <authorList>
            <person name="Varghese N."/>
            <person name="Submissions S."/>
        </authorList>
    </citation>
    <scope>NUCLEOTIDE SEQUENCE [LARGE SCALE GENOMIC DNA]</scope>
    <source>
        <strain evidence="14">DSM 19514</strain>
    </source>
</reference>
<dbReference type="SUPFAM" id="SSF55979">
    <property type="entry name" value="DNA clamp"/>
    <property type="match status" value="3"/>
</dbReference>
<dbReference type="Gene3D" id="3.10.150.10">
    <property type="entry name" value="DNA Polymerase III, subunit A, domain 2"/>
    <property type="match status" value="1"/>
</dbReference>
<evidence type="ECO:0000256" key="6">
    <source>
        <dbReference type="ARBA" id="ARBA00022705"/>
    </source>
</evidence>
<keyword evidence="5 9" id="KW-0548">Nucleotidyltransferase</keyword>
<dbReference type="CDD" id="cd00140">
    <property type="entry name" value="beta_clamp"/>
    <property type="match status" value="1"/>
</dbReference>
<evidence type="ECO:0000256" key="7">
    <source>
        <dbReference type="ARBA" id="ARBA00022932"/>
    </source>
</evidence>
<gene>
    <name evidence="13" type="ORF">SAMN02745225_02137</name>
</gene>
<dbReference type="GO" id="GO:0009360">
    <property type="term" value="C:DNA polymerase III complex"/>
    <property type="evidence" value="ECO:0007669"/>
    <property type="project" value="InterPro"/>
</dbReference>
<dbReference type="GO" id="GO:0005737">
    <property type="term" value="C:cytoplasm"/>
    <property type="evidence" value="ECO:0007669"/>
    <property type="project" value="UniProtKB-SubCell"/>
</dbReference>
<dbReference type="InterPro" id="IPR022634">
    <property type="entry name" value="DNA_polIII_beta_N"/>
</dbReference>
<evidence type="ECO:0000256" key="3">
    <source>
        <dbReference type="ARBA" id="ARBA00022490"/>
    </source>
</evidence>
<evidence type="ECO:0000259" key="11">
    <source>
        <dbReference type="Pfam" id="PF02767"/>
    </source>
</evidence>
<dbReference type="Pfam" id="PF00712">
    <property type="entry name" value="DNA_pol3_beta"/>
    <property type="match status" value="1"/>
</dbReference>
<evidence type="ECO:0000256" key="9">
    <source>
        <dbReference type="PIRNR" id="PIRNR000804"/>
    </source>
</evidence>
<dbReference type="NCBIfam" id="TIGR00663">
    <property type="entry name" value="dnan"/>
    <property type="match status" value="1"/>
</dbReference>
<dbReference type="PANTHER" id="PTHR30478">
    <property type="entry name" value="DNA POLYMERASE III SUBUNIT BETA"/>
    <property type="match status" value="1"/>
</dbReference>
<comment type="subcellular location">
    <subcellularLocation>
        <location evidence="1 9">Cytoplasm</location>
    </subcellularLocation>
</comment>
<evidence type="ECO:0000256" key="1">
    <source>
        <dbReference type="ARBA" id="ARBA00004496"/>
    </source>
</evidence>
<evidence type="ECO:0000259" key="12">
    <source>
        <dbReference type="Pfam" id="PF02768"/>
    </source>
</evidence>
<dbReference type="GO" id="GO:0003887">
    <property type="term" value="F:DNA-directed DNA polymerase activity"/>
    <property type="evidence" value="ECO:0007669"/>
    <property type="project" value="UniProtKB-UniRule"/>
</dbReference>
<dbReference type="InterPro" id="IPR046938">
    <property type="entry name" value="DNA_clamp_sf"/>
</dbReference>
<dbReference type="InterPro" id="IPR022637">
    <property type="entry name" value="DNA_polIII_beta_cen"/>
</dbReference>
<dbReference type="Proteomes" id="UP000184295">
    <property type="component" value="Unassembled WGS sequence"/>
</dbReference>
<evidence type="ECO:0000256" key="5">
    <source>
        <dbReference type="ARBA" id="ARBA00022695"/>
    </source>
</evidence>
<dbReference type="PANTHER" id="PTHR30478:SF0">
    <property type="entry name" value="BETA SLIDING CLAMP"/>
    <property type="match status" value="1"/>
</dbReference>
<keyword evidence="14" id="KW-1185">Reference proteome</keyword>
<evidence type="ECO:0000256" key="4">
    <source>
        <dbReference type="ARBA" id="ARBA00022679"/>
    </source>
</evidence>
<keyword evidence="6 9" id="KW-0235">DNA replication</keyword>
<dbReference type="SMART" id="SM00480">
    <property type="entry name" value="POL3Bc"/>
    <property type="match status" value="1"/>
</dbReference>
<sequence>MKFLCERDELSEAVIGAGRALGSRGTSGVRLELSSNTCTVIGNGPEMSISASISVSNVEDGVAFVPPSLFGDLLRSMPEGAVEIATDDTTIQMRAGRTEFSLQLLNDIDTPRLRQHLSDPVVLNDKEFTSALRQVTRAASKDDSRDLLYTGVLFTKTESGIRLVCTDGIRLALRDIEGADFLPTDDDTEVIVPARALTELERLTHNLKPGHSDLAISMGAKEAAFQFGNWSLTTRLIDGRFRDYRQLLQPSYPRVLIADKSSLLESIRRLRRMAREARDIGTHLKFELSDTTLKLSVRIPLVGQAEDEIDVTFSGDEFVVAFDPELLAEGVEAVESEFVRVEFTENNRPACISNADNREYQYLLMPVKFR</sequence>
<comment type="subunit">
    <text evidence="9">Forms a ring-shaped head-to-tail homodimer around DNA.</text>
</comment>
<dbReference type="InterPro" id="IPR001001">
    <property type="entry name" value="DNA_polIII_beta"/>
</dbReference>
<keyword evidence="4 9" id="KW-0808">Transferase</keyword>
<name>A0A1M4XUC5_9ACTN</name>
<dbReference type="InterPro" id="IPR022635">
    <property type="entry name" value="DNA_polIII_beta_C"/>
</dbReference>
<dbReference type="EMBL" id="FQUL01000045">
    <property type="protein sequence ID" value="SHE96873.1"/>
    <property type="molecule type" value="Genomic_DNA"/>
</dbReference>
<evidence type="ECO:0000256" key="8">
    <source>
        <dbReference type="ARBA" id="ARBA00023125"/>
    </source>
</evidence>
<dbReference type="GO" id="GO:0008408">
    <property type="term" value="F:3'-5' exonuclease activity"/>
    <property type="evidence" value="ECO:0007669"/>
    <property type="project" value="InterPro"/>
</dbReference>
<dbReference type="Gene3D" id="3.70.10.10">
    <property type="match status" value="1"/>
</dbReference>
<proteinExistence type="inferred from homology"/>
<accession>A0A1M4XUC5</accession>
<comment type="similarity">
    <text evidence="2 9">Belongs to the beta sliding clamp family.</text>
</comment>
<evidence type="ECO:0000313" key="14">
    <source>
        <dbReference type="Proteomes" id="UP000184295"/>
    </source>
</evidence>
<organism evidence="13 14">
    <name type="scientific">Ferrithrix thermotolerans DSM 19514</name>
    <dbReference type="NCBI Taxonomy" id="1121881"/>
    <lineage>
        <taxon>Bacteria</taxon>
        <taxon>Bacillati</taxon>
        <taxon>Actinomycetota</taxon>
        <taxon>Acidimicrobiia</taxon>
        <taxon>Acidimicrobiales</taxon>
        <taxon>Acidimicrobiaceae</taxon>
        <taxon>Ferrithrix</taxon>
    </lineage>
</organism>
<dbReference type="RefSeq" id="WP_072792320.1">
    <property type="nucleotide sequence ID" value="NZ_FQUL01000045.1"/>
</dbReference>
<dbReference type="Pfam" id="PF02768">
    <property type="entry name" value="DNA_pol3_beta_3"/>
    <property type="match status" value="1"/>
</dbReference>
<dbReference type="PIRSF" id="PIRSF000804">
    <property type="entry name" value="DNA_pol_III_b"/>
    <property type="match status" value="1"/>
</dbReference>
<dbReference type="STRING" id="1121881.SAMN02745225_02137"/>
<keyword evidence="7 9" id="KW-0239">DNA-directed DNA polymerase</keyword>
<keyword evidence="3 9" id="KW-0963">Cytoplasm</keyword>
<evidence type="ECO:0000259" key="10">
    <source>
        <dbReference type="Pfam" id="PF00712"/>
    </source>
</evidence>